<dbReference type="InterPro" id="IPR058588">
    <property type="entry name" value="E2-CBASS"/>
</dbReference>
<organism evidence="2 3">
    <name type="scientific">Phocaeicola vulgatus</name>
    <name type="common">Bacteroides vulgatus</name>
    <dbReference type="NCBI Taxonomy" id="821"/>
    <lineage>
        <taxon>Bacteria</taxon>
        <taxon>Pseudomonadati</taxon>
        <taxon>Bacteroidota</taxon>
        <taxon>Bacteroidia</taxon>
        <taxon>Bacteroidales</taxon>
        <taxon>Bacteroidaceae</taxon>
        <taxon>Phocaeicola</taxon>
    </lineage>
</organism>
<reference evidence="2 3" key="1">
    <citation type="submission" date="2018-08" db="EMBL/GenBank/DDBJ databases">
        <title>A genome reference for cultivated species of the human gut microbiota.</title>
        <authorList>
            <person name="Zou Y."/>
            <person name="Xue W."/>
            <person name="Luo G."/>
        </authorList>
    </citation>
    <scope>NUCLEOTIDE SEQUENCE [LARGE SCALE GENOMIC DNA]</scope>
    <source>
        <strain evidence="2 3">AM13-21</strain>
    </source>
</reference>
<dbReference type="RefSeq" id="WP_005801026.1">
    <property type="nucleotide sequence ID" value="NZ_QRLF01000054.1"/>
</dbReference>
<dbReference type="EMBL" id="QRLF01000054">
    <property type="protein sequence ID" value="RHI83239.1"/>
    <property type="molecule type" value="Genomic_DNA"/>
</dbReference>
<name>A0A415BG67_PHOVU</name>
<accession>A0A415BG67</accession>
<dbReference type="Proteomes" id="UP000285777">
    <property type="component" value="Unassembled WGS sequence"/>
</dbReference>
<dbReference type="Pfam" id="PF26395">
    <property type="entry name" value="E2-CBASS"/>
    <property type="match status" value="1"/>
</dbReference>
<feature type="domain" description="Type II CBASS E2 protein" evidence="1">
    <location>
        <begin position="24"/>
        <end position="142"/>
    </location>
</feature>
<evidence type="ECO:0000259" key="1">
    <source>
        <dbReference type="Pfam" id="PF26395"/>
    </source>
</evidence>
<protein>
    <recommendedName>
        <fullName evidence="1">Type II CBASS E2 protein domain-containing protein</fullName>
    </recommendedName>
</protein>
<gene>
    <name evidence="2" type="ORF">DW150_21500</name>
</gene>
<comment type="caution">
    <text evidence="2">The sequence shown here is derived from an EMBL/GenBank/DDBJ whole genome shotgun (WGS) entry which is preliminary data.</text>
</comment>
<proteinExistence type="predicted"/>
<evidence type="ECO:0000313" key="3">
    <source>
        <dbReference type="Proteomes" id="UP000285777"/>
    </source>
</evidence>
<dbReference type="AlphaFoldDB" id="A0A415BG67"/>
<evidence type="ECO:0000313" key="2">
    <source>
        <dbReference type="EMBL" id="RHI83239.1"/>
    </source>
</evidence>
<sequence>MNRYFHSSKMAKRQNSFYFLSHEKKKLETHYDFLDCRIKERKGKKVLVVTGHYNQTGVDYTYQIVYDGYQNPEVKILSPQLIGNPPHTYEDGSLCLYYPEEQPWSNRTCSICNCIIPWVHEWIVFYEIYLITGEWEHPEVSHSNQ</sequence>